<organism evidence="1 2">
    <name type="scientific">Streptococcus saliviloxodontae</name>
    <dbReference type="NCBI Taxonomy" id="1349416"/>
    <lineage>
        <taxon>Bacteria</taxon>
        <taxon>Bacillati</taxon>
        <taxon>Bacillota</taxon>
        <taxon>Bacilli</taxon>
        <taxon>Lactobacillales</taxon>
        <taxon>Streptococcaceae</taxon>
        <taxon>Streptococcus</taxon>
    </lineage>
</organism>
<sequence length="74" mass="8680">MITITYLDAAKQEKVVSFESYDEFERSQQACLIGIADYYKVTKLTYNGHDLDYSGTYGDIFFFLLKQDLTQYDH</sequence>
<gene>
    <name evidence="1" type="ORF">JOC31_000098</name>
</gene>
<comment type="caution">
    <text evidence="1">The sequence shown here is derived from an EMBL/GenBank/DDBJ whole genome shotgun (WGS) entry which is preliminary data.</text>
</comment>
<accession>A0ABS2PJ62</accession>
<reference evidence="1 2" key="1">
    <citation type="submission" date="2021-01" db="EMBL/GenBank/DDBJ databases">
        <title>Genomic Encyclopedia of Type Strains, Phase IV (KMG-IV): sequencing the most valuable type-strain genomes for metagenomic binning, comparative biology and taxonomic classification.</title>
        <authorList>
            <person name="Goeker M."/>
        </authorList>
    </citation>
    <scope>NUCLEOTIDE SEQUENCE [LARGE SCALE GENOMIC DNA]</scope>
    <source>
        <strain evidence="1 2">DSM 27513</strain>
    </source>
</reference>
<protein>
    <recommendedName>
        <fullName evidence="3">DUF4649 domain-containing protein</fullName>
    </recommendedName>
</protein>
<dbReference type="RefSeq" id="WP_205016263.1">
    <property type="nucleotide sequence ID" value="NZ_JAFBEI010000002.1"/>
</dbReference>
<proteinExistence type="predicted"/>
<evidence type="ECO:0000313" key="1">
    <source>
        <dbReference type="EMBL" id="MBM7635307.1"/>
    </source>
</evidence>
<evidence type="ECO:0000313" key="2">
    <source>
        <dbReference type="Proteomes" id="UP000809081"/>
    </source>
</evidence>
<dbReference type="Gene3D" id="3.30.1490.390">
    <property type="match status" value="1"/>
</dbReference>
<dbReference type="CDD" id="cd13784">
    <property type="entry name" value="SP_1775_like"/>
    <property type="match status" value="1"/>
</dbReference>
<name>A0ABS2PJ62_9STRE</name>
<dbReference type="Proteomes" id="UP000809081">
    <property type="component" value="Unassembled WGS sequence"/>
</dbReference>
<dbReference type="InterPro" id="IPR027879">
    <property type="entry name" value="DUF4649"/>
</dbReference>
<dbReference type="EMBL" id="JAFBEI010000002">
    <property type="protein sequence ID" value="MBM7635307.1"/>
    <property type="molecule type" value="Genomic_DNA"/>
</dbReference>
<dbReference type="Pfam" id="PF15507">
    <property type="entry name" value="DUF4649"/>
    <property type="match status" value="1"/>
</dbReference>
<evidence type="ECO:0008006" key="3">
    <source>
        <dbReference type="Google" id="ProtNLM"/>
    </source>
</evidence>
<keyword evidence="2" id="KW-1185">Reference proteome</keyword>